<organism evidence="2">
    <name type="scientific">hydrothermal vent metagenome</name>
    <dbReference type="NCBI Taxonomy" id="652676"/>
    <lineage>
        <taxon>unclassified sequences</taxon>
        <taxon>metagenomes</taxon>
        <taxon>ecological metagenomes</taxon>
    </lineage>
</organism>
<name>A0A3B0YNJ8_9ZZZZ</name>
<dbReference type="EMBL" id="UOFN01000051">
    <property type="protein sequence ID" value="VAW75849.1"/>
    <property type="molecule type" value="Genomic_DNA"/>
</dbReference>
<proteinExistence type="predicted"/>
<dbReference type="Pfam" id="PF00550">
    <property type="entry name" value="PP-binding"/>
    <property type="match status" value="1"/>
</dbReference>
<protein>
    <recommendedName>
        <fullName evidence="1">Carrier domain-containing protein</fullName>
    </recommendedName>
</protein>
<dbReference type="SUPFAM" id="SSF47336">
    <property type="entry name" value="ACP-like"/>
    <property type="match status" value="1"/>
</dbReference>
<dbReference type="PROSITE" id="PS50075">
    <property type="entry name" value="CARRIER"/>
    <property type="match status" value="1"/>
</dbReference>
<dbReference type="InterPro" id="IPR009081">
    <property type="entry name" value="PP-bd_ACP"/>
</dbReference>
<feature type="domain" description="Carrier" evidence="1">
    <location>
        <begin position="1"/>
        <end position="73"/>
    </location>
</feature>
<dbReference type="Gene3D" id="1.10.1200.10">
    <property type="entry name" value="ACP-like"/>
    <property type="match status" value="1"/>
</dbReference>
<sequence>MEKEIIELIAEKCQKNVSSITPANRLDELGIDSMQAIVLLYDLEERYDIEIPTEVFESIECVGDIISKLEHIRGSGTSP</sequence>
<dbReference type="AlphaFoldDB" id="A0A3B0YNJ8"/>
<evidence type="ECO:0000313" key="2">
    <source>
        <dbReference type="EMBL" id="VAW75849.1"/>
    </source>
</evidence>
<reference evidence="2" key="1">
    <citation type="submission" date="2018-06" db="EMBL/GenBank/DDBJ databases">
        <authorList>
            <person name="Zhirakovskaya E."/>
        </authorList>
    </citation>
    <scope>NUCLEOTIDE SEQUENCE</scope>
</reference>
<accession>A0A3B0YNJ8</accession>
<gene>
    <name evidence="2" type="ORF">MNBD_GAMMA15-2524</name>
</gene>
<evidence type="ECO:0000259" key="1">
    <source>
        <dbReference type="PROSITE" id="PS50075"/>
    </source>
</evidence>
<dbReference type="InterPro" id="IPR036736">
    <property type="entry name" value="ACP-like_sf"/>
</dbReference>